<evidence type="ECO:0000313" key="2">
    <source>
        <dbReference type="Proteomes" id="UP000054018"/>
    </source>
</evidence>
<dbReference type="Proteomes" id="UP000054018">
    <property type="component" value="Unassembled WGS sequence"/>
</dbReference>
<accession>A0A0C9ZBY9</accession>
<protein>
    <submittedName>
        <fullName evidence="1">Uncharacterized protein</fullName>
    </submittedName>
</protein>
<sequence>MFAAPTLVSVTIVNESGIMRCNVSGSPTELSETIHCWGRDFYGRNDINMVSSSMPVCVRRNAQTGVPAV</sequence>
<gene>
    <name evidence="1" type="ORF">PISMIDRAFT_675443</name>
</gene>
<dbReference type="HOGENOM" id="CLU_2776877_0_0_1"/>
<dbReference type="EMBL" id="KN833699">
    <property type="protein sequence ID" value="KIK26821.1"/>
    <property type="molecule type" value="Genomic_DNA"/>
</dbReference>
<reference evidence="1 2" key="1">
    <citation type="submission" date="2014-04" db="EMBL/GenBank/DDBJ databases">
        <authorList>
            <consortium name="DOE Joint Genome Institute"/>
            <person name="Kuo A."/>
            <person name="Kohler A."/>
            <person name="Costa M.D."/>
            <person name="Nagy L.G."/>
            <person name="Floudas D."/>
            <person name="Copeland A."/>
            <person name="Barry K.W."/>
            <person name="Cichocki N."/>
            <person name="Veneault-Fourrey C."/>
            <person name="LaButti K."/>
            <person name="Lindquist E.A."/>
            <person name="Lipzen A."/>
            <person name="Lundell T."/>
            <person name="Morin E."/>
            <person name="Murat C."/>
            <person name="Sun H."/>
            <person name="Tunlid A."/>
            <person name="Henrissat B."/>
            <person name="Grigoriev I.V."/>
            <person name="Hibbett D.S."/>
            <person name="Martin F."/>
            <person name="Nordberg H.P."/>
            <person name="Cantor M.N."/>
            <person name="Hua S.X."/>
        </authorList>
    </citation>
    <scope>NUCLEOTIDE SEQUENCE [LARGE SCALE GENOMIC DNA]</scope>
    <source>
        <strain evidence="1 2">441</strain>
    </source>
</reference>
<proteinExistence type="predicted"/>
<evidence type="ECO:0000313" key="1">
    <source>
        <dbReference type="EMBL" id="KIK26821.1"/>
    </source>
</evidence>
<name>A0A0C9ZBY9_9AGAM</name>
<keyword evidence="2" id="KW-1185">Reference proteome</keyword>
<organism evidence="1 2">
    <name type="scientific">Pisolithus microcarpus 441</name>
    <dbReference type="NCBI Taxonomy" id="765257"/>
    <lineage>
        <taxon>Eukaryota</taxon>
        <taxon>Fungi</taxon>
        <taxon>Dikarya</taxon>
        <taxon>Basidiomycota</taxon>
        <taxon>Agaricomycotina</taxon>
        <taxon>Agaricomycetes</taxon>
        <taxon>Agaricomycetidae</taxon>
        <taxon>Boletales</taxon>
        <taxon>Sclerodermatineae</taxon>
        <taxon>Pisolithaceae</taxon>
        <taxon>Pisolithus</taxon>
    </lineage>
</organism>
<dbReference type="AlphaFoldDB" id="A0A0C9ZBY9"/>
<reference evidence="2" key="2">
    <citation type="submission" date="2015-01" db="EMBL/GenBank/DDBJ databases">
        <title>Evolutionary Origins and Diversification of the Mycorrhizal Mutualists.</title>
        <authorList>
            <consortium name="DOE Joint Genome Institute"/>
            <consortium name="Mycorrhizal Genomics Consortium"/>
            <person name="Kohler A."/>
            <person name="Kuo A."/>
            <person name="Nagy L.G."/>
            <person name="Floudas D."/>
            <person name="Copeland A."/>
            <person name="Barry K.W."/>
            <person name="Cichocki N."/>
            <person name="Veneault-Fourrey C."/>
            <person name="LaButti K."/>
            <person name="Lindquist E.A."/>
            <person name="Lipzen A."/>
            <person name="Lundell T."/>
            <person name="Morin E."/>
            <person name="Murat C."/>
            <person name="Riley R."/>
            <person name="Ohm R."/>
            <person name="Sun H."/>
            <person name="Tunlid A."/>
            <person name="Henrissat B."/>
            <person name="Grigoriev I.V."/>
            <person name="Hibbett D.S."/>
            <person name="Martin F."/>
        </authorList>
    </citation>
    <scope>NUCLEOTIDE SEQUENCE [LARGE SCALE GENOMIC DNA]</scope>
    <source>
        <strain evidence="2">441</strain>
    </source>
</reference>